<organism evidence="1 2">
    <name type="scientific">Rhizobium mulingense</name>
    <dbReference type="NCBI Taxonomy" id="3031128"/>
    <lineage>
        <taxon>Bacteria</taxon>
        <taxon>Pseudomonadati</taxon>
        <taxon>Pseudomonadota</taxon>
        <taxon>Alphaproteobacteria</taxon>
        <taxon>Hyphomicrobiales</taxon>
        <taxon>Rhizobiaceae</taxon>
        <taxon>Rhizobium/Agrobacterium group</taxon>
        <taxon>Rhizobium</taxon>
    </lineage>
</organism>
<evidence type="ECO:0000313" key="2">
    <source>
        <dbReference type="Proteomes" id="UP001304050"/>
    </source>
</evidence>
<protein>
    <submittedName>
        <fullName evidence="1">Uncharacterized protein</fullName>
    </submittedName>
</protein>
<dbReference type="EMBL" id="JAYESG010000012">
    <property type="protein sequence ID" value="MEA3519765.1"/>
    <property type="molecule type" value="Genomic_DNA"/>
</dbReference>
<dbReference type="Proteomes" id="UP001304050">
    <property type="component" value="Unassembled WGS sequence"/>
</dbReference>
<reference evidence="1" key="1">
    <citation type="submission" date="2023-12" db="EMBL/GenBank/DDBJ databases">
        <title>Diversity of Rhizobium in root nodule of phaseolus vulgaris.</title>
        <authorList>
            <person name="Wang H."/>
        </authorList>
    </citation>
    <scope>NUCLEOTIDE SEQUENCE</scope>
    <source>
        <strain evidence="1">MJ31</strain>
    </source>
</reference>
<keyword evidence="2" id="KW-1185">Reference proteome</keyword>
<name>A0ACC6N2U9_9HYPH</name>
<evidence type="ECO:0000313" key="1">
    <source>
        <dbReference type="EMBL" id="MEA3519765.1"/>
    </source>
</evidence>
<proteinExistence type="predicted"/>
<sequence>MISLRQLVFDLRKRDVFFICSQTKNESMHGKRAQVEADESLTDSMNGFNPMAELGIFSHGQTRPVE</sequence>
<accession>A0ACC6N2U9</accession>
<gene>
    <name evidence="1" type="ORF">U8465_22040</name>
</gene>
<comment type="caution">
    <text evidence="1">The sequence shown here is derived from an EMBL/GenBank/DDBJ whole genome shotgun (WGS) entry which is preliminary data.</text>
</comment>